<dbReference type="Gene3D" id="1.10.3720.10">
    <property type="entry name" value="MetI-like"/>
    <property type="match status" value="1"/>
</dbReference>
<comment type="similarity">
    <text evidence="7">Belongs to the binding-protein-dependent transport system permease family.</text>
</comment>
<keyword evidence="2 7" id="KW-0813">Transport</keyword>
<dbReference type="PANTHER" id="PTHR43163:SF9">
    <property type="entry name" value="ABC TRANSPORTER PERMEASE PROTEIN"/>
    <property type="match status" value="1"/>
</dbReference>
<dbReference type="GO" id="GO:0005886">
    <property type="term" value="C:plasma membrane"/>
    <property type="evidence" value="ECO:0007669"/>
    <property type="project" value="UniProtKB-SubCell"/>
</dbReference>
<dbReference type="HOGENOM" id="CLU_036879_1_0_5"/>
<dbReference type="GeneID" id="6140831"/>
<keyword evidence="3" id="KW-1003">Cell membrane</keyword>
<feature type="transmembrane region" description="Helical" evidence="7">
    <location>
        <begin position="249"/>
        <end position="273"/>
    </location>
</feature>
<dbReference type="Pfam" id="PF00528">
    <property type="entry name" value="BPD_transp_1"/>
    <property type="match status" value="1"/>
</dbReference>
<dbReference type="Proteomes" id="UP000006589">
    <property type="component" value="Chromosome"/>
</dbReference>
<dbReference type="GO" id="GO:0055085">
    <property type="term" value="P:transmembrane transport"/>
    <property type="evidence" value="ECO:0007669"/>
    <property type="project" value="InterPro"/>
</dbReference>
<evidence type="ECO:0000256" key="3">
    <source>
        <dbReference type="ARBA" id="ARBA00022475"/>
    </source>
</evidence>
<organism evidence="9 10">
    <name type="scientific">Methylobacterium radiotolerans (strain ATCC 27329 / DSM 1819 / JCM 2831 / NBRC 15690 / NCIMB 10815 / 0-1)</name>
    <dbReference type="NCBI Taxonomy" id="426355"/>
    <lineage>
        <taxon>Bacteria</taxon>
        <taxon>Pseudomonadati</taxon>
        <taxon>Pseudomonadota</taxon>
        <taxon>Alphaproteobacteria</taxon>
        <taxon>Hyphomicrobiales</taxon>
        <taxon>Methylobacteriaceae</taxon>
        <taxon>Methylobacterium</taxon>
    </lineage>
</organism>
<evidence type="ECO:0000256" key="7">
    <source>
        <dbReference type="RuleBase" id="RU363032"/>
    </source>
</evidence>
<gene>
    <name evidence="9" type="ordered locus">Mrad2831_4763</name>
</gene>
<dbReference type="InterPro" id="IPR035906">
    <property type="entry name" value="MetI-like_sf"/>
</dbReference>
<feature type="transmembrane region" description="Helical" evidence="7">
    <location>
        <begin position="293"/>
        <end position="314"/>
    </location>
</feature>
<feature type="transmembrane region" description="Helical" evidence="7">
    <location>
        <begin position="101"/>
        <end position="123"/>
    </location>
</feature>
<name>B1M803_METRJ</name>
<feature type="transmembrane region" description="Helical" evidence="7">
    <location>
        <begin position="7"/>
        <end position="29"/>
    </location>
</feature>
<dbReference type="SUPFAM" id="SSF161098">
    <property type="entry name" value="MetI-like"/>
    <property type="match status" value="1"/>
</dbReference>
<dbReference type="KEGG" id="mrd:Mrad2831_4763"/>
<feature type="domain" description="ABC transmembrane type-1" evidence="8">
    <location>
        <begin position="99"/>
        <end position="314"/>
    </location>
</feature>
<feature type="transmembrane region" description="Helical" evidence="7">
    <location>
        <begin position="135"/>
        <end position="163"/>
    </location>
</feature>
<dbReference type="PROSITE" id="PS50928">
    <property type="entry name" value="ABC_TM1"/>
    <property type="match status" value="1"/>
</dbReference>
<evidence type="ECO:0000313" key="10">
    <source>
        <dbReference type="Proteomes" id="UP000006589"/>
    </source>
</evidence>
<dbReference type="AlphaFoldDB" id="B1M803"/>
<dbReference type="InterPro" id="IPR000515">
    <property type="entry name" value="MetI-like"/>
</dbReference>
<proteinExistence type="inferred from homology"/>
<keyword evidence="4 7" id="KW-0812">Transmembrane</keyword>
<accession>B1M803</accession>
<evidence type="ECO:0000256" key="2">
    <source>
        <dbReference type="ARBA" id="ARBA00022448"/>
    </source>
</evidence>
<evidence type="ECO:0000259" key="8">
    <source>
        <dbReference type="PROSITE" id="PS50928"/>
    </source>
</evidence>
<feature type="transmembrane region" description="Helical" evidence="7">
    <location>
        <begin position="183"/>
        <end position="204"/>
    </location>
</feature>
<evidence type="ECO:0000313" key="9">
    <source>
        <dbReference type="EMBL" id="ACB26724.1"/>
    </source>
</evidence>
<dbReference type="eggNOG" id="COG0601">
    <property type="taxonomic scope" value="Bacteria"/>
</dbReference>
<sequence length="327" mass="34645">MTGLRRLGATAANAAGLLLAVVVLNFLLIQAAPGDPAQVIAGEMGGASPEIMAEIRTRYGLDRGLPEQLATYVGKVVRGDLGYSFYFNEPVSRLILGRLPATALLVLSSLALAVLAGAGLGILGARRPNGLVSHAVSLVAIAGNAAPVFWTGLMLLVVFASLWPVLPVAGMEDVATPRHGLAYALDVARHLVLPALTLGIVYVAQYSRLMRASMIDALNADYVRTARAKGLPERTVIGKHALRNALIPLVTMVGLQFGQLFAGAILVETVFAWPGLGRLTFDSILRRDYPTLLGILFCSALLVIAANLVTDLLYRLIDPRIRAGRPA</sequence>
<protein>
    <submittedName>
        <fullName evidence="9">Binding-protein-dependent transport systems inner membrane component</fullName>
    </submittedName>
</protein>
<dbReference type="CDD" id="cd06261">
    <property type="entry name" value="TM_PBP2"/>
    <property type="match status" value="1"/>
</dbReference>
<dbReference type="STRING" id="426355.Mrad2831_4763"/>
<dbReference type="Pfam" id="PF19300">
    <property type="entry name" value="BPD_transp_1_N"/>
    <property type="match status" value="1"/>
</dbReference>
<dbReference type="RefSeq" id="WP_012321675.1">
    <property type="nucleotide sequence ID" value="NC_010505.1"/>
</dbReference>
<keyword evidence="6 7" id="KW-0472">Membrane</keyword>
<keyword evidence="5 7" id="KW-1133">Transmembrane helix</keyword>
<evidence type="ECO:0000256" key="1">
    <source>
        <dbReference type="ARBA" id="ARBA00004651"/>
    </source>
</evidence>
<evidence type="ECO:0000256" key="4">
    <source>
        <dbReference type="ARBA" id="ARBA00022692"/>
    </source>
</evidence>
<evidence type="ECO:0000256" key="5">
    <source>
        <dbReference type="ARBA" id="ARBA00022989"/>
    </source>
</evidence>
<dbReference type="InterPro" id="IPR045621">
    <property type="entry name" value="BPD_transp_1_N"/>
</dbReference>
<dbReference type="EMBL" id="CP001001">
    <property type="protein sequence ID" value="ACB26724.1"/>
    <property type="molecule type" value="Genomic_DNA"/>
</dbReference>
<comment type="subcellular location">
    <subcellularLocation>
        <location evidence="1 7">Cell membrane</location>
        <topology evidence="1 7">Multi-pass membrane protein</topology>
    </subcellularLocation>
</comment>
<dbReference type="PANTHER" id="PTHR43163">
    <property type="entry name" value="DIPEPTIDE TRANSPORT SYSTEM PERMEASE PROTEIN DPPB-RELATED"/>
    <property type="match status" value="1"/>
</dbReference>
<evidence type="ECO:0000256" key="6">
    <source>
        <dbReference type="ARBA" id="ARBA00023136"/>
    </source>
</evidence>
<reference evidence="9 10" key="1">
    <citation type="submission" date="2008-03" db="EMBL/GenBank/DDBJ databases">
        <title>Complete sequence of chromosome of Methylobacterium radiotolerans JCM 2831.</title>
        <authorList>
            <consortium name="US DOE Joint Genome Institute"/>
            <person name="Copeland A."/>
            <person name="Lucas S."/>
            <person name="Lapidus A."/>
            <person name="Glavina del Rio T."/>
            <person name="Dalin E."/>
            <person name="Tice H."/>
            <person name="Bruce D."/>
            <person name="Goodwin L."/>
            <person name="Pitluck S."/>
            <person name="Kiss H."/>
            <person name="Brettin T."/>
            <person name="Detter J.C."/>
            <person name="Han C."/>
            <person name="Kuske C.R."/>
            <person name="Schmutz J."/>
            <person name="Larimer F."/>
            <person name="Land M."/>
            <person name="Hauser L."/>
            <person name="Kyrpides N."/>
            <person name="Mikhailova N."/>
            <person name="Marx C.J."/>
            <person name="Richardson P."/>
        </authorList>
    </citation>
    <scope>NUCLEOTIDE SEQUENCE [LARGE SCALE GENOMIC DNA]</scope>
    <source>
        <strain evidence="10">ATCC 27329 / DSM 1819 / JCM 2831 / NBRC 15690 / NCIMB 10815 / 0-1</strain>
    </source>
</reference>
<dbReference type="OrthoDB" id="9805855at2"/>